<organism evidence="7 8">
    <name type="scientific">Plenodomus tracheiphilus IPT5</name>
    <dbReference type="NCBI Taxonomy" id="1408161"/>
    <lineage>
        <taxon>Eukaryota</taxon>
        <taxon>Fungi</taxon>
        <taxon>Dikarya</taxon>
        <taxon>Ascomycota</taxon>
        <taxon>Pezizomycotina</taxon>
        <taxon>Dothideomycetes</taxon>
        <taxon>Pleosporomycetidae</taxon>
        <taxon>Pleosporales</taxon>
        <taxon>Pleosporineae</taxon>
        <taxon>Leptosphaeriaceae</taxon>
        <taxon>Plenodomus</taxon>
    </lineage>
</organism>
<evidence type="ECO:0000256" key="5">
    <source>
        <dbReference type="SAM" id="Phobius"/>
    </source>
</evidence>
<feature type="transmembrane region" description="Helical" evidence="5">
    <location>
        <begin position="505"/>
        <end position="524"/>
    </location>
</feature>
<dbReference type="Gene3D" id="1.20.1250.20">
    <property type="entry name" value="MFS general substrate transporter like domains"/>
    <property type="match status" value="2"/>
</dbReference>
<feature type="transmembrane region" description="Helical" evidence="5">
    <location>
        <begin position="329"/>
        <end position="350"/>
    </location>
</feature>
<gene>
    <name evidence="7" type="ORF">T440DRAFT_436530</name>
</gene>
<feature type="transmembrane region" description="Helical" evidence="5">
    <location>
        <begin position="62"/>
        <end position="87"/>
    </location>
</feature>
<accession>A0A6A7APV4</accession>
<feature type="transmembrane region" description="Helical" evidence="5">
    <location>
        <begin position="395"/>
        <end position="416"/>
    </location>
</feature>
<name>A0A6A7APV4_9PLEO</name>
<evidence type="ECO:0000259" key="6">
    <source>
        <dbReference type="PROSITE" id="PS50850"/>
    </source>
</evidence>
<dbReference type="SUPFAM" id="SSF103473">
    <property type="entry name" value="MFS general substrate transporter"/>
    <property type="match status" value="1"/>
</dbReference>
<reference evidence="7" key="1">
    <citation type="submission" date="2020-01" db="EMBL/GenBank/DDBJ databases">
        <authorList>
            <consortium name="DOE Joint Genome Institute"/>
            <person name="Haridas S."/>
            <person name="Albert R."/>
            <person name="Binder M."/>
            <person name="Bloem J."/>
            <person name="Labutti K."/>
            <person name="Salamov A."/>
            <person name="Andreopoulos B."/>
            <person name="Baker S.E."/>
            <person name="Barry K."/>
            <person name="Bills G."/>
            <person name="Bluhm B.H."/>
            <person name="Cannon C."/>
            <person name="Castanera R."/>
            <person name="Culley D.E."/>
            <person name="Daum C."/>
            <person name="Ezra D."/>
            <person name="Gonzalez J.B."/>
            <person name="Henrissat B."/>
            <person name="Kuo A."/>
            <person name="Liang C."/>
            <person name="Lipzen A."/>
            <person name="Lutzoni F."/>
            <person name="Magnuson J."/>
            <person name="Mondo S."/>
            <person name="Nolan M."/>
            <person name="Ohm R."/>
            <person name="Pangilinan J."/>
            <person name="Park H.-J."/>
            <person name="Ramirez L."/>
            <person name="Alfaro M."/>
            <person name="Sun H."/>
            <person name="Tritt A."/>
            <person name="Yoshinaga Y."/>
            <person name="Zwiers L.-H."/>
            <person name="Turgeon B.G."/>
            <person name="Goodwin S.B."/>
            <person name="Spatafora J.W."/>
            <person name="Crous P.W."/>
            <person name="Grigoriev I.V."/>
        </authorList>
    </citation>
    <scope>NUCLEOTIDE SEQUENCE</scope>
    <source>
        <strain evidence="7">IPT5</strain>
    </source>
</reference>
<evidence type="ECO:0000256" key="3">
    <source>
        <dbReference type="ARBA" id="ARBA00022989"/>
    </source>
</evidence>
<dbReference type="GO" id="GO:0022857">
    <property type="term" value="F:transmembrane transporter activity"/>
    <property type="evidence" value="ECO:0007669"/>
    <property type="project" value="InterPro"/>
</dbReference>
<evidence type="ECO:0000313" key="8">
    <source>
        <dbReference type="Proteomes" id="UP000799423"/>
    </source>
</evidence>
<feature type="transmembrane region" description="Helical" evidence="5">
    <location>
        <begin position="258"/>
        <end position="278"/>
    </location>
</feature>
<dbReference type="Pfam" id="PF07690">
    <property type="entry name" value="MFS_1"/>
    <property type="match status" value="1"/>
</dbReference>
<feature type="transmembrane region" description="Helical" evidence="5">
    <location>
        <begin position="153"/>
        <end position="174"/>
    </location>
</feature>
<feature type="domain" description="Major facilitator superfamily (MFS) profile" evidence="6">
    <location>
        <begin position="62"/>
        <end position="529"/>
    </location>
</feature>
<comment type="subcellular location">
    <subcellularLocation>
        <location evidence="1">Membrane</location>
        <topology evidence="1">Multi-pass membrane protein</topology>
    </subcellularLocation>
</comment>
<sequence>MKTSTCTETVQPLETLPEAFPGRIQETEAQASTVLAGRPLSPLVVGEAGENEIIRSARSKTVVAITVCATGLNALLASLVIITFPSIASDLHLSTELQLWPISVYSLTCGCTLLLLGSITDAVGSRPIYLAGCLFQTAFTLACGLSQTGAQIIIFRGFGGVASSFLLPSAVSIVSETFPDGKQRNMAFAFLGGSQPVGFAVGLLLGGLLSDAIGWRWGFYIASIVSGVVFALAFWAIPPQKKQKRSELLAHLKHEIDWIGIVIGSASVGLLSYAFTTITDKVVNITQPGTLVTLILSVVLAPAFVLWVGRQERLGKPAVIPNSLWRNRIFTTICLGLFLTWGAVTSSDSYQSLFFQEVQTNSPLQTSLRFLPGVVSASLSTLLVGFLAHRVHIGWAVSCGMLVTAVGILLMCIIQPEWSYWACAFLAVVLSPIGGDALYTVSNLVITSVFPRQTQALAGGVLNTITQLAKTVSLATSGAIAGSVTSRSRHEKTSPSALMEGYRAAFWYFFALACATILLFVWGLRGIGRLDKKKA</sequence>
<keyword evidence="2 5" id="KW-0812">Transmembrane</keyword>
<keyword evidence="4 5" id="KW-0472">Membrane</keyword>
<protein>
    <submittedName>
        <fullName evidence="7">Integral membrane protein</fullName>
    </submittedName>
</protein>
<dbReference type="AlphaFoldDB" id="A0A6A7APV4"/>
<proteinExistence type="predicted"/>
<evidence type="ECO:0000256" key="4">
    <source>
        <dbReference type="ARBA" id="ARBA00023136"/>
    </source>
</evidence>
<dbReference type="PROSITE" id="PS50850">
    <property type="entry name" value="MFS"/>
    <property type="match status" value="1"/>
</dbReference>
<feature type="transmembrane region" description="Helical" evidence="5">
    <location>
        <begin position="128"/>
        <end position="147"/>
    </location>
</feature>
<dbReference type="OrthoDB" id="2130629at2759"/>
<keyword evidence="8" id="KW-1185">Reference proteome</keyword>
<evidence type="ECO:0000256" key="2">
    <source>
        <dbReference type="ARBA" id="ARBA00022692"/>
    </source>
</evidence>
<keyword evidence="3 5" id="KW-1133">Transmembrane helix</keyword>
<dbReference type="Proteomes" id="UP000799423">
    <property type="component" value="Unassembled WGS sequence"/>
</dbReference>
<dbReference type="InterPro" id="IPR011701">
    <property type="entry name" value="MFS"/>
</dbReference>
<dbReference type="InterPro" id="IPR036259">
    <property type="entry name" value="MFS_trans_sf"/>
</dbReference>
<dbReference type="PANTHER" id="PTHR42718">
    <property type="entry name" value="MAJOR FACILITATOR SUPERFAMILY MULTIDRUG TRANSPORTER MFSC"/>
    <property type="match status" value="1"/>
</dbReference>
<feature type="transmembrane region" description="Helical" evidence="5">
    <location>
        <begin position="290"/>
        <end position="308"/>
    </location>
</feature>
<evidence type="ECO:0000256" key="1">
    <source>
        <dbReference type="ARBA" id="ARBA00004141"/>
    </source>
</evidence>
<feature type="transmembrane region" description="Helical" evidence="5">
    <location>
        <begin position="217"/>
        <end position="237"/>
    </location>
</feature>
<feature type="transmembrane region" description="Helical" evidence="5">
    <location>
        <begin position="99"/>
        <end position="116"/>
    </location>
</feature>
<evidence type="ECO:0000313" key="7">
    <source>
        <dbReference type="EMBL" id="KAF2844367.1"/>
    </source>
</evidence>
<dbReference type="InterPro" id="IPR020846">
    <property type="entry name" value="MFS_dom"/>
</dbReference>
<dbReference type="GO" id="GO:0016020">
    <property type="term" value="C:membrane"/>
    <property type="evidence" value="ECO:0007669"/>
    <property type="project" value="UniProtKB-SubCell"/>
</dbReference>
<feature type="transmembrane region" description="Helical" evidence="5">
    <location>
        <begin position="186"/>
        <end position="205"/>
    </location>
</feature>
<dbReference type="EMBL" id="MU006385">
    <property type="protein sequence ID" value="KAF2844367.1"/>
    <property type="molecule type" value="Genomic_DNA"/>
</dbReference>
<dbReference type="PANTHER" id="PTHR42718:SF27">
    <property type="entry name" value="TRANSPORTER, PUTATIVE-RELATED"/>
    <property type="match status" value="1"/>
</dbReference>